<reference evidence="2" key="2">
    <citation type="journal article" date="2020" name="Nat. Commun.">
        <title>Large-scale genome sequencing of mycorrhizal fungi provides insights into the early evolution of symbiotic traits.</title>
        <authorList>
            <person name="Miyauchi S."/>
            <person name="Kiss E."/>
            <person name="Kuo A."/>
            <person name="Drula E."/>
            <person name="Kohler A."/>
            <person name="Sanchez-Garcia M."/>
            <person name="Morin E."/>
            <person name="Andreopoulos B."/>
            <person name="Barry K.W."/>
            <person name="Bonito G."/>
            <person name="Buee M."/>
            <person name="Carver A."/>
            <person name="Chen C."/>
            <person name="Cichocki N."/>
            <person name="Clum A."/>
            <person name="Culley D."/>
            <person name="Crous P.W."/>
            <person name="Fauchery L."/>
            <person name="Girlanda M."/>
            <person name="Hayes R.D."/>
            <person name="Keri Z."/>
            <person name="LaButti K."/>
            <person name="Lipzen A."/>
            <person name="Lombard V."/>
            <person name="Magnuson J."/>
            <person name="Maillard F."/>
            <person name="Murat C."/>
            <person name="Nolan M."/>
            <person name="Ohm R.A."/>
            <person name="Pangilinan J."/>
            <person name="Pereira M.F."/>
            <person name="Perotto S."/>
            <person name="Peter M."/>
            <person name="Pfister S."/>
            <person name="Riley R."/>
            <person name="Sitrit Y."/>
            <person name="Stielow J.B."/>
            <person name="Szollosi G."/>
            <person name="Zifcakova L."/>
            <person name="Stursova M."/>
            <person name="Spatafora J.W."/>
            <person name="Tedersoo L."/>
            <person name="Vaario L.M."/>
            <person name="Yamada A."/>
            <person name="Yan M."/>
            <person name="Wang P."/>
            <person name="Xu J."/>
            <person name="Bruns T."/>
            <person name="Baldrian P."/>
            <person name="Vilgalys R."/>
            <person name="Dunand C."/>
            <person name="Henrissat B."/>
            <person name="Grigoriev I.V."/>
            <person name="Hibbett D."/>
            <person name="Nagy L.G."/>
            <person name="Martin F.M."/>
        </authorList>
    </citation>
    <scope>NUCLEOTIDE SEQUENCE</scope>
    <source>
        <strain evidence="2">BED1</strain>
    </source>
</reference>
<organism evidence="2 3">
    <name type="scientific">Boletus edulis BED1</name>
    <dbReference type="NCBI Taxonomy" id="1328754"/>
    <lineage>
        <taxon>Eukaryota</taxon>
        <taxon>Fungi</taxon>
        <taxon>Dikarya</taxon>
        <taxon>Basidiomycota</taxon>
        <taxon>Agaricomycotina</taxon>
        <taxon>Agaricomycetes</taxon>
        <taxon>Agaricomycetidae</taxon>
        <taxon>Boletales</taxon>
        <taxon>Boletineae</taxon>
        <taxon>Boletaceae</taxon>
        <taxon>Boletoideae</taxon>
        <taxon>Boletus</taxon>
    </lineage>
</organism>
<name>A0AAD4BZN1_BOLED</name>
<feature type="chain" id="PRO_5042061172" evidence="1">
    <location>
        <begin position="18"/>
        <end position="262"/>
    </location>
</feature>
<reference evidence="2" key="1">
    <citation type="submission" date="2019-10" db="EMBL/GenBank/DDBJ databases">
        <authorList>
            <consortium name="DOE Joint Genome Institute"/>
            <person name="Kuo A."/>
            <person name="Miyauchi S."/>
            <person name="Kiss E."/>
            <person name="Drula E."/>
            <person name="Kohler A."/>
            <person name="Sanchez-Garcia M."/>
            <person name="Andreopoulos B."/>
            <person name="Barry K.W."/>
            <person name="Bonito G."/>
            <person name="Buee M."/>
            <person name="Carver A."/>
            <person name="Chen C."/>
            <person name="Cichocki N."/>
            <person name="Clum A."/>
            <person name="Culley D."/>
            <person name="Crous P.W."/>
            <person name="Fauchery L."/>
            <person name="Girlanda M."/>
            <person name="Hayes R."/>
            <person name="Keri Z."/>
            <person name="LaButti K."/>
            <person name="Lipzen A."/>
            <person name="Lombard V."/>
            <person name="Magnuson J."/>
            <person name="Maillard F."/>
            <person name="Morin E."/>
            <person name="Murat C."/>
            <person name="Nolan M."/>
            <person name="Ohm R."/>
            <person name="Pangilinan J."/>
            <person name="Pereira M."/>
            <person name="Perotto S."/>
            <person name="Peter M."/>
            <person name="Riley R."/>
            <person name="Sitrit Y."/>
            <person name="Stielow B."/>
            <person name="Szollosi G."/>
            <person name="Zifcakova L."/>
            <person name="Stursova M."/>
            <person name="Spatafora J.W."/>
            <person name="Tedersoo L."/>
            <person name="Vaario L.-M."/>
            <person name="Yamada A."/>
            <person name="Yan M."/>
            <person name="Wang P."/>
            <person name="Xu J."/>
            <person name="Bruns T."/>
            <person name="Baldrian P."/>
            <person name="Vilgalys R."/>
            <person name="Henrissat B."/>
            <person name="Grigoriev I.V."/>
            <person name="Hibbett D."/>
            <person name="Nagy L.G."/>
            <person name="Martin F.M."/>
        </authorList>
    </citation>
    <scope>NUCLEOTIDE SEQUENCE</scope>
    <source>
        <strain evidence="2">BED1</strain>
    </source>
</reference>
<dbReference type="EMBL" id="WHUW01000007">
    <property type="protein sequence ID" value="KAF8443797.1"/>
    <property type="molecule type" value="Genomic_DNA"/>
</dbReference>
<feature type="signal peptide" evidence="1">
    <location>
        <begin position="1"/>
        <end position="17"/>
    </location>
</feature>
<keyword evidence="3" id="KW-1185">Reference proteome</keyword>
<evidence type="ECO:0000313" key="2">
    <source>
        <dbReference type="EMBL" id="KAF8443797.1"/>
    </source>
</evidence>
<keyword evidence="1" id="KW-0732">Signal</keyword>
<accession>A0AAD4BZN1</accession>
<dbReference type="Proteomes" id="UP001194468">
    <property type="component" value="Unassembled WGS sequence"/>
</dbReference>
<proteinExistence type="predicted"/>
<comment type="caution">
    <text evidence="2">The sequence shown here is derived from an EMBL/GenBank/DDBJ whole genome shotgun (WGS) entry which is preliminary data.</text>
</comment>
<gene>
    <name evidence="2" type="ORF">L210DRAFT_3532231</name>
</gene>
<evidence type="ECO:0000256" key="1">
    <source>
        <dbReference type="SAM" id="SignalP"/>
    </source>
</evidence>
<dbReference type="AlphaFoldDB" id="A0AAD4BZN1"/>
<protein>
    <submittedName>
        <fullName evidence="2">Uncharacterized protein</fullName>
    </submittedName>
</protein>
<sequence>MLSFLFVVFLSLQWVAGDTIPRIARQHKSAASPRVLSQLLIPSSPKIALSDISGGCPGGFHVCPNFPNICTPDGSHCCSSIMNCPDNTNCFGFGQCCPQDAQICDGLFCCDAGATCCGSGHTICCSAGYFCCADSYSGCCPNGTLCIAGNNSCSGDGSGGGGSHTTSPSTSFPSQSSLTQSFSAPTVTPAIVSTLLSILSDVTSGTFLALSSSSTATASATSTVPGSGGQSGSPHSISMFPIGKAVGLAAVVYMIVFCGSVF</sequence>
<evidence type="ECO:0000313" key="3">
    <source>
        <dbReference type="Proteomes" id="UP001194468"/>
    </source>
</evidence>